<accession>A0A4V6A576</accession>
<dbReference type="EMBL" id="AZBU02000003">
    <property type="protein sequence ID" value="TKR89435.1"/>
    <property type="molecule type" value="Genomic_DNA"/>
</dbReference>
<evidence type="ECO:0000313" key="3">
    <source>
        <dbReference type="Proteomes" id="UP000298663"/>
    </source>
</evidence>
<sequence>MAISTISHNKIKLMVIFLMLCTFLLCQLILHQGQTLPSYVLISHLVAYYLPRFYDLTASFRSASYITFTIAILNG</sequence>
<reference evidence="2 3" key="2">
    <citation type="journal article" date="2019" name="G3 (Bethesda)">
        <title>Hybrid Assembly of the Genome of the Entomopathogenic Nematode Steinernema carpocapsae Identifies the X-Chromosome.</title>
        <authorList>
            <person name="Serra L."/>
            <person name="Macchietto M."/>
            <person name="Macias-Munoz A."/>
            <person name="McGill C.J."/>
            <person name="Rodriguez I.M."/>
            <person name="Rodriguez B."/>
            <person name="Murad R."/>
            <person name="Mortazavi A."/>
        </authorList>
    </citation>
    <scope>NUCLEOTIDE SEQUENCE [LARGE SCALE GENOMIC DNA]</scope>
    <source>
        <strain evidence="2 3">ALL</strain>
    </source>
</reference>
<name>A0A4V6A576_STECR</name>
<feature type="transmembrane region" description="Helical" evidence="1">
    <location>
        <begin position="12"/>
        <end position="30"/>
    </location>
</feature>
<gene>
    <name evidence="2" type="ORF">L596_013539</name>
</gene>
<keyword evidence="1" id="KW-0812">Transmembrane</keyword>
<organism evidence="2 3">
    <name type="scientific">Steinernema carpocapsae</name>
    <name type="common">Entomopathogenic nematode</name>
    <dbReference type="NCBI Taxonomy" id="34508"/>
    <lineage>
        <taxon>Eukaryota</taxon>
        <taxon>Metazoa</taxon>
        <taxon>Ecdysozoa</taxon>
        <taxon>Nematoda</taxon>
        <taxon>Chromadorea</taxon>
        <taxon>Rhabditida</taxon>
        <taxon>Tylenchina</taxon>
        <taxon>Panagrolaimomorpha</taxon>
        <taxon>Strongyloidoidea</taxon>
        <taxon>Steinernematidae</taxon>
        <taxon>Steinernema</taxon>
    </lineage>
</organism>
<keyword evidence="1" id="KW-0472">Membrane</keyword>
<proteinExistence type="predicted"/>
<evidence type="ECO:0000313" key="2">
    <source>
        <dbReference type="EMBL" id="TKR89435.1"/>
    </source>
</evidence>
<protein>
    <submittedName>
        <fullName evidence="2">Uncharacterized protein</fullName>
    </submittedName>
</protein>
<comment type="caution">
    <text evidence="2">The sequence shown here is derived from an EMBL/GenBank/DDBJ whole genome shotgun (WGS) entry which is preliminary data.</text>
</comment>
<reference evidence="2 3" key="1">
    <citation type="journal article" date="2015" name="Genome Biol.">
        <title>Comparative genomics of Steinernema reveals deeply conserved gene regulatory networks.</title>
        <authorList>
            <person name="Dillman A.R."/>
            <person name="Macchietto M."/>
            <person name="Porter C.F."/>
            <person name="Rogers A."/>
            <person name="Williams B."/>
            <person name="Antoshechkin I."/>
            <person name="Lee M.M."/>
            <person name="Goodwin Z."/>
            <person name="Lu X."/>
            <person name="Lewis E.E."/>
            <person name="Goodrich-Blair H."/>
            <person name="Stock S.P."/>
            <person name="Adams B.J."/>
            <person name="Sternberg P.W."/>
            <person name="Mortazavi A."/>
        </authorList>
    </citation>
    <scope>NUCLEOTIDE SEQUENCE [LARGE SCALE GENOMIC DNA]</scope>
    <source>
        <strain evidence="2 3">ALL</strain>
    </source>
</reference>
<dbReference type="AlphaFoldDB" id="A0A4V6A576"/>
<evidence type="ECO:0000256" key="1">
    <source>
        <dbReference type="SAM" id="Phobius"/>
    </source>
</evidence>
<keyword evidence="1" id="KW-1133">Transmembrane helix</keyword>
<keyword evidence="3" id="KW-1185">Reference proteome</keyword>
<dbReference type="Proteomes" id="UP000298663">
    <property type="component" value="Unassembled WGS sequence"/>
</dbReference>